<keyword evidence="3" id="KW-1185">Reference proteome</keyword>
<feature type="transmembrane region" description="Helical" evidence="1">
    <location>
        <begin position="135"/>
        <end position="154"/>
    </location>
</feature>
<feature type="transmembrane region" description="Helical" evidence="1">
    <location>
        <begin position="6"/>
        <end position="23"/>
    </location>
</feature>
<evidence type="ECO:0000313" key="3">
    <source>
        <dbReference type="Proteomes" id="UP000248148"/>
    </source>
</evidence>
<feature type="transmembrane region" description="Helical" evidence="1">
    <location>
        <begin position="207"/>
        <end position="225"/>
    </location>
</feature>
<protein>
    <submittedName>
        <fullName evidence="2">Steroid 5-alpha reductase family enzyme</fullName>
    </submittedName>
</protein>
<feature type="transmembrane region" description="Helical" evidence="1">
    <location>
        <begin position="183"/>
        <end position="201"/>
    </location>
</feature>
<proteinExistence type="predicted"/>
<dbReference type="AlphaFoldDB" id="A0A318TEG8"/>
<sequence>MSIPWGFVALSLLLCLVVSAPGLKRVYYFVSLCYAGAITAQAVLIWIVHHDTASGFTLLMLVLLMLYGVRLGGFLLRRASLPPYAQVLASVEQRTAGMTDRQKLMIWGGVSVLYTLLALPAWLAASAQAAGESTMSVPLGVLVMIAGLVIEAVADWQKSSFKAAQPTQFCDIGLYRMVRFPNYFGEMVFWLGVWIAGISAYGTVAAWLLTTLALVYMVLLMVGAARSLELKQDERYGEQPRYQEFVRTVPVLVPKLPVYSLRAIKIPIR</sequence>
<dbReference type="EMBL" id="QJTI01000007">
    <property type="protein sequence ID" value="PYF03291.1"/>
    <property type="molecule type" value="Genomic_DNA"/>
</dbReference>
<evidence type="ECO:0000256" key="1">
    <source>
        <dbReference type="SAM" id="Phobius"/>
    </source>
</evidence>
<dbReference type="Pfam" id="PF06966">
    <property type="entry name" value="DUF1295"/>
    <property type="match status" value="1"/>
</dbReference>
<comment type="caution">
    <text evidence="2">The sequence shown here is derived from an EMBL/GenBank/DDBJ whole genome shotgun (WGS) entry which is preliminary data.</text>
</comment>
<dbReference type="Proteomes" id="UP000248148">
    <property type="component" value="Unassembled WGS sequence"/>
</dbReference>
<dbReference type="RefSeq" id="WP_110780480.1">
    <property type="nucleotide sequence ID" value="NZ_QJTI01000007.1"/>
</dbReference>
<feature type="transmembrane region" description="Helical" evidence="1">
    <location>
        <begin position="55"/>
        <end position="76"/>
    </location>
</feature>
<dbReference type="PANTHER" id="PTHR32251">
    <property type="entry name" value="3-OXO-5-ALPHA-STEROID 4-DEHYDROGENASE"/>
    <property type="match status" value="1"/>
</dbReference>
<evidence type="ECO:0000313" key="2">
    <source>
        <dbReference type="EMBL" id="PYF03291.1"/>
    </source>
</evidence>
<dbReference type="InterPro" id="IPR010721">
    <property type="entry name" value="UstE-like"/>
</dbReference>
<dbReference type="PANTHER" id="PTHR32251:SF15">
    <property type="entry name" value="3-OXO-5-ALPHA-STEROID 4-DEHYDROGENASE (DUF1295)"/>
    <property type="match status" value="1"/>
</dbReference>
<dbReference type="GO" id="GO:0016020">
    <property type="term" value="C:membrane"/>
    <property type="evidence" value="ECO:0007669"/>
    <property type="project" value="TreeGrafter"/>
</dbReference>
<dbReference type="PROSITE" id="PS50244">
    <property type="entry name" value="S5A_REDUCTASE"/>
    <property type="match status" value="1"/>
</dbReference>
<name>A0A318TEG8_9BRAD</name>
<feature type="transmembrane region" description="Helical" evidence="1">
    <location>
        <begin position="28"/>
        <end position="49"/>
    </location>
</feature>
<dbReference type="Gene3D" id="1.20.120.1630">
    <property type="match status" value="1"/>
</dbReference>
<organism evidence="2 3">
    <name type="scientific">Rhodopseudomonas faecalis</name>
    <dbReference type="NCBI Taxonomy" id="99655"/>
    <lineage>
        <taxon>Bacteria</taxon>
        <taxon>Pseudomonadati</taxon>
        <taxon>Pseudomonadota</taxon>
        <taxon>Alphaproteobacteria</taxon>
        <taxon>Hyphomicrobiales</taxon>
        <taxon>Nitrobacteraceae</taxon>
        <taxon>Rhodopseudomonas</taxon>
    </lineage>
</organism>
<feature type="transmembrane region" description="Helical" evidence="1">
    <location>
        <begin position="104"/>
        <end position="123"/>
    </location>
</feature>
<accession>A0A318TEG8</accession>
<keyword evidence="1" id="KW-0472">Membrane</keyword>
<keyword evidence="1" id="KW-1133">Transmembrane helix</keyword>
<gene>
    <name evidence="2" type="ORF">BJ122_10713</name>
</gene>
<dbReference type="OrthoDB" id="9779233at2"/>
<reference evidence="2 3" key="1">
    <citation type="submission" date="2018-06" db="EMBL/GenBank/DDBJ databases">
        <title>Genomic Encyclopedia of Archaeal and Bacterial Type Strains, Phase II (KMG-II): from individual species to whole genera.</title>
        <authorList>
            <person name="Goeker M."/>
        </authorList>
    </citation>
    <scope>NUCLEOTIDE SEQUENCE [LARGE SCALE GENOMIC DNA]</scope>
    <source>
        <strain evidence="2 3">JCM 11668</strain>
    </source>
</reference>
<keyword evidence="1" id="KW-0812">Transmembrane</keyword>